<feature type="domain" description="F-box" evidence="1">
    <location>
        <begin position="4"/>
        <end position="43"/>
    </location>
</feature>
<comment type="caution">
    <text evidence="2">The sequence shown here is derived from an EMBL/GenBank/DDBJ whole genome shotgun (WGS) entry which is preliminary data.</text>
</comment>
<proteinExistence type="predicted"/>
<dbReference type="Pfam" id="PF00646">
    <property type="entry name" value="F-box"/>
    <property type="match status" value="1"/>
</dbReference>
<dbReference type="InterPro" id="IPR001810">
    <property type="entry name" value="F-box_dom"/>
</dbReference>
<evidence type="ECO:0000313" key="2">
    <source>
        <dbReference type="EMBL" id="GJT29589.1"/>
    </source>
</evidence>
<sequence length="727" mass="84395">MVALSDVMEDILLRSDAKDLVPWKRVCKSWYSLITSPRFVKAHLKFTLDNNDSNNSLGHARIVMPSYWKIPNERLYQYNRWYVVGSSNGLVCISNCLGDPIIVVNNPCTTELRKLPIVSEKIGTETGGLSLSFAYDSSTDDYKVVMGIKKSNDVALVQVLSLKSNTWKIIGQSNYSFIFDNPGMLFNGKLHWVVYDTSERQVVILSFDLSLEEFKVIPQPNDSKYESLSCRFPSIGIVDDQFCLFFTKRRSNLPSYIWVMRSYNVDQSWELLPDNYEMKHEVVHYMKMIEYGSPMNKHTTFFFDDNKCLSRAQKYIKAYTFVPSLVSPYAGRPSHAKNNKTSFIAWSFKAAVEEGQHSQAMVRRVIQASEEETRKIEEVYRQEVGETENVFVHEYESGDIEVIRPKLEGVTLCAAERGINRYYFRCVDDESCGNPSDGSRFGLISRRILEGSILYCRVNQAIMQMMRGHRCSLGEVYEYELEASGEDDRIALSTSAIVFVYDNITFLLDYFLVRASASNVRVYLTIYIPTHMYEPYDKSTMVNCFCGRRANIITSWTNKNLGIVDWVDPPVYHRAVNIIPGLLRARNKQEAQLLEAHRGRQRLMKLLVMSCFIKCYSNGEVEIIKCNHLVIVFQRELYEEEQWRSFCRGSYFQISERMRHKDVVIGNIVALDNHEIAHRDVSYLREMQDQDMNRLQLFRAMVRDSYHCVRRKRWFINMVTVVLVVLI</sequence>
<dbReference type="InterPro" id="IPR017451">
    <property type="entry name" value="F-box-assoc_interact_dom"/>
</dbReference>
<gene>
    <name evidence="2" type="ORF">Tco_0909864</name>
</gene>
<protein>
    <submittedName>
        <fullName evidence="2">F-box domain-containing protein</fullName>
    </submittedName>
</protein>
<accession>A0ABQ5CYD5</accession>
<dbReference type="Pfam" id="PF07734">
    <property type="entry name" value="FBA_1"/>
    <property type="match status" value="1"/>
</dbReference>
<keyword evidence="3" id="KW-1185">Reference proteome</keyword>
<name>A0ABQ5CYD5_9ASTR</name>
<organism evidence="2 3">
    <name type="scientific">Tanacetum coccineum</name>
    <dbReference type="NCBI Taxonomy" id="301880"/>
    <lineage>
        <taxon>Eukaryota</taxon>
        <taxon>Viridiplantae</taxon>
        <taxon>Streptophyta</taxon>
        <taxon>Embryophyta</taxon>
        <taxon>Tracheophyta</taxon>
        <taxon>Spermatophyta</taxon>
        <taxon>Magnoliopsida</taxon>
        <taxon>eudicotyledons</taxon>
        <taxon>Gunneridae</taxon>
        <taxon>Pentapetalae</taxon>
        <taxon>asterids</taxon>
        <taxon>campanulids</taxon>
        <taxon>Asterales</taxon>
        <taxon>Asteraceae</taxon>
        <taxon>Asteroideae</taxon>
        <taxon>Anthemideae</taxon>
        <taxon>Anthemidinae</taxon>
        <taxon>Tanacetum</taxon>
    </lineage>
</organism>
<dbReference type="PANTHER" id="PTHR31672">
    <property type="entry name" value="BNACNNG10540D PROTEIN"/>
    <property type="match status" value="1"/>
</dbReference>
<reference evidence="2" key="1">
    <citation type="journal article" date="2022" name="Int. J. Mol. Sci.">
        <title>Draft Genome of Tanacetum Coccineum: Genomic Comparison of Closely Related Tanacetum-Family Plants.</title>
        <authorList>
            <person name="Yamashiro T."/>
            <person name="Shiraishi A."/>
            <person name="Nakayama K."/>
            <person name="Satake H."/>
        </authorList>
    </citation>
    <scope>NUCLEOTIDE SEQUENCE</scope>
</reference>
<dbReference type="InterPro" id="IPR036047">
    <property type="entry name" value="F-box-like_dom_sf"/>
</dbReference>
<dbReference type="EMBL" id="BQNB010014555">
    <property type="protein sequence ID" value="GJT29589.1"/>
    <property type="molecule type" value="Genomic_DNA"/>
</dbReference>
<dbReference type="SUPFAM" id="SSF81383">
    <property type="entry name" value="F-box domain"/>
    <property type="match status" value="1"/>
</dbReference>
<dbReference type="InterPro" id="IPR006527">
    <property type="entry name" value="F-box-assoc_dom_typ1"/>
</dbReference>
<dbReference type="NCBIfam" id="TIGR01640">
    <property type="entry name" value="F_box_assoc_1"/>
    <property type="match status" value="1"/>
</dbReference>
<dbReference type="Proteomes" id="UP001151760">
    <property type="component" value="Unassembled WGS sequence"/>
</dbReference>
<evidence type="ECO:0000313" key="3">
    <source>
        <dbReference type="Proteomes" id="UP001151760"/>
    </source>
</evidence>
<evidence type="ECO:0000259" key="1">
    <source>
        <dbReference type="SMART" id="SM00256"/>
    </source>
</evidence>
<reference evidence="2" key="2">
    <citation type="submission" date="2022-01" db="EMBL/GenBank/DDBJ databases">
        <authorList>
            <person name="Yamashiro T."/>
            <person name="Shiraishi A."/>
            <person name="Satake H."/>
            <person name="Nakayama K."/>
        </authorList>
    </citation>
    <scope>NUCLEOTIDE SEQUENCE</scope>
</reference>
<dbReference type="PANTHER" id="PTHR31672:SF13">
    <property type="entry name" value="F-BOX PROTEIN CPR30-LIKE"/>
    <property type="match status" value="1"/>
</dbReference>
<dbReference type="InterPro" id="IPR050796">
    <property type="entry name" value="SCF_F-box_component"/>
</dbReference>
<dbReference type="SMART" id="SM00256">
    <property type="entry name" value="FBOX"/>
    <property type="match status" value="1"/>
</dbReference>